<keyword evidence="4" id="KW-0813">Transport</keyword>
<dbReference type="GO" id="GO:0015679">
    <property type="term" value="P:plasma membrane copper ion transport"/>
    <property type="evidence" value="ECO:0007669"/>
    <property type="project" value="TreeGrafter"/>
</dbReference>
<accession>A0A653E0J1</accession>
<gene>
    <name evidence="10" type="ORF">PMYSY11_0507</name>
</gene>
<dbReference type="PANTHER" id="PTHR30097:SF4">
    <property type="entry name" value="SLR6042 PROTEIN"/>
    <property type="match status" value="1"/>
</dbReference>
<dbReference type="GO" id="GO:0006508">
    <property type="term" value="P:proteolysis"/>
    <property type="evidence" value="ECO:0007669"/>
    <property type="project" value="InterPro"/>
</dbReference>
<dbReference type="PANTHER" id="PTHR30097">
    <property type="entry name" value="CATION EFFLUX SYSTEM PROTEIN CUSB"/>
    <property type="match status" value="1"/>
</dbReference>
<keyword evidence="5 8" id="KW-0812">Transmembrane</keyword>
<comment type="cofactor">
    <cofactor evidence="1">
        <name>Zn(2+)</name>
        <dbReference type="ChEBI" id="CHEBI:29105"/>
    </cofactor>
</comment>
<proteinExistence type="inferred from homology"/>
<evidence type="ECO:0000256" key="5">
    <source>
        <dbReference type="ARBA" id="ARBA00022692"/>
    </source>
</evidence>
<protein>
    <recommendedName>
        <fullName evidence="9">Peptidase M50 domain-containing protein</fullName>
    </recommendedName>
</protein>
<comment type="subcellular location">
    <subcellularLocation>
        <location evidence="2">Membrane</location>
        <topology evidence="2">Multi-pass membrane protein</topology>
    </subcellularLocation>
</comment>
<organism evidence="10">
    <name type="scientific">Pseudomonas marincola</name>
    <dbReference type="NCBI Taxonomy" id="437900"/>
    <lineage>
        <taxon>Bacteria</taxon>
        <taxon>Pseudomonadati</taxon>
        <taxon>Pseudomonadota</taxon>
        <taxon>Gammaproteobacteria</taxon>
        <taxon>Pseudomonadales</taxon>
        <taxon>Pseudomonadaceae</taxon>
        <taxon>Pseudomonas</taxon>
    </lineage>
</organism>
<feature type="transmembrane region" description="Helical" evidence="8">
    <location>
        <begin position="354"/>
        <end position="379"/>
    </location>
</feature>
<feature type="transmembrane region" description="Helical" evidence="8">
    <location>
        <begin position="216"/>
        <end position="235"/>
    </location>
</feature>
<feature type="domain" description="Peptidase M50" evidence="9">
    <location>
        <begin position="194"/>
        <end position="309"/>
    </location>
</feature>
<evidence type="ECO:0000256" key="7">
    <source>
        <dbReference type="ARBA" id="ARBA00023136"/>
    </source>
</evidence>
<dbReference type="AlphaFoldDB" id="A0A653E0J1"/>
<dbReference type="InterPro" id="IPR051909">
    <property type="entry name" value="MFP_Cation_Efflux"/>
</dbReference>
<reference evidence="10" key="1">
    <citation type="submission" date="2019-02" db="EMBL/GenBank/DDBJ databases">
        <authorList>
            <consortium name="Genoscope - CEA"/>
            <person name="William W."/>
        </authorList>
    </citation>
    <scope>NUCLEOTIDE SEQUENCE [LARGE SCALE GENOMIC DNA]</scope>
    <source>
        <strain evidence="10">YSy11</strain>
    </source>
</reference>
<feature type="transmembrane region" description="Helical" evidence="8">
    <location>
        <begin position="155"/>
        <end position="172"/>
    </location>
</feature>
<feature type="transmembrane region" description="Helical" evidence="8">
    <location>
        <begin position="184"/>
        <end position="204"/>
    </location>
</feature>
<evidence type="ECO:0000313" key="10">
    <source>
        <dbReference type="EMBL" id="VEV95554.1"/>
    </source>
</evidence>
<keyword evidence="7 8" id="KW-0472">Membrane</keyword>
<evidence type="ECO:0000256" key="4">
    <source>
        <dbReference type="ARBA" id="ARBA00022448"/>
    </source>
</evidence>
<name>A0A653E0J1_9PSED</name>
<dbReference type="GO" id="GO:0016020">
    <property type="term" value="C:membrane"/>
    <property type="evidence" value="ECO:0007669"/>
    <property type="project" value="UniProtKB-SubCell"/>
</dbReference>
<sequence length="708" mass="80016">MSERPDPDEQQLPPLRQDLRLIQGSASGAAQAGYWKIHDPLAQRFYEVEQLYVDILAHWSAGTVGRLRQRLKQQLGREVSARLIGDVIGFLQKHELVQAVPGATYARVRQAKAARERSLLSKALHGYLFLKVPLVQPDRFLRRTLPCVEFMFSRRFWWCVAALALLSLYLVSQQWERFLSTLPDLFSVAGVATFGISLALVKALHELGHGYTAARMGAYVSSMGVALIVMFPVLYTDTTDAWRLASRRQRVLIDAAGMAVELLIAVIATLFWVFLPDGALRHVAFVLATTGWVLSLAINLNPLMRFDGYYLFSDLIGVPNLQERSFAMGRWWLREVLFGYGDEQPEFASPRKRYGLIVFAFATWLYRFFLFLGIALLVYHFFFKVLGIFMFAVELGWFIVLPIWRELKVWFSRRQEATARGRTSVLLGALLLLAFLLPWPYMVRIPAVLTAAQQVPAFAPRPARIEQVLVAAGQTVRAQQVILQLSAPELEQQLENARKREQLLVSRLDRGVSDSRDLSESLVLGRELRLERDRILGFERERARLVVRAPIDGVVMELTPELHAGRWVDATTQLVLIAQPQQLEVRGYLDSEDLARVQVGEQGQFIDEQFRDPPLAVQVKRIAAAASDTLDNWLLASTHGGTVAARADRNAPRSEYAVFEVAAQVSQLPATAPLTEVRGEIQLRGDWQSLALRMFSRVMRVLIRESAA</sequence>
<dbReference type="RefSeq" id="WP_172970629.1">
    <property type="nucleotide sequence ID" value="NZ_LR215729.2"/>
</dbReference>
<dbReference type="EMBL" id="LR215729">
    <property type="protein sequence ID" value="VEV95554.1"/>
    <property type="molecule type" value="Genomic_DNA"/>
</dbReference>
<dbReference type="InterPro" id="IPR008915">
    <property type="entry name" value="Peptidase_M50"/>
</dbReference>
<comment type="similarity">
    <text evidence="3">Belongs to the peptidase M50B family.</text>
</comment>
<evidence type="ECO:0000256" key="3">
    <source>
        <dbReference type="ARBA" id="ARBA00007931"/>
    </source>
</evidence>
<dbReference type="GO" id="GO:0030313">
    <property type="term" value="C:cell envelope"/>
    <property type="evidence" value="ECO:0007669"/>
    <property type="project" value="TreeGrafter"/>
</dbReference>
<dbReference type="Gene3D" id="2.40.50.100">
    <property type="match status" value="1"/>
</dbReference>
<feature type="transmembrane region" description="Helical" evidence="8">
    <location>
        <begin position="280"/>
        <end position="300"/>
    </location>
</feature>
<dbReference type="Pfam" id="PF02163">
    <property type="entry name" value="Peptidase_M50"/>
    <property type="match status" value="1"/>
</dbReference>
<feature type="transmembrane region" description="Helical" evidence="8">
    <location>
        <begin position="425"/>
        <end position="443"/>
    </location>
</feature>
<evidence type="ECO:0000256" key="2">
    <source>
        <dbReference type="ARBA" id="ARBA00004141"/>
    </source>
</evidence>
<evidence type="ECO:0000256" key="8">
    <source>
        <dbReference type="SAM" id="Phobius"/>
    </source>
</evidence>
<feature type="transmembrane region" description="Helical" evidence="8">
    <location>
        <begin position="255"/>
        <end position="274"/>
    </location>
</feature>
<keyword evidence="6 8" id="KW-1133">Transmembrane helix</keyword>
<dbReference type="GO" id="GO:0060003">
    <property type="term" value="P:copper ion export"/>
    <property type="evidence" value="ECO:0007669"/>
    <property type="project" value="TreeGrafter"/>
</dbReference>
<evidence type="ECO:0000259" key="9">
    <source>
        <dbReference type="Pfam" id="PF02163"/>
    </source>
</evidence>
<feature type="transmembrane region" description="Helical" evidence="8">
    <location>
        <begin position="385"/>
        <end position="404"/>
    </location>
</feature>
<evidence type="ECO:0000256" key="1">
    <source>
        <dbReference type="ARBA" id="ARBA00001947"/>
    </source>
</evidence>
<evidence type="ECO:0000256" key="6">
    <source>
        <dbReference type="ARBA" id="ARBA00022989"/>
    </source>
</evidence>